<feature type="chain" id="PRO_5012124227" evidence="5">
    <location>
        <begin position="27"/>
        <end position="343"/>
    </location>
</feature>
<gene>
    <name evidence="6" type="ORF">TALK_02660</name>
</gene>
<keyword evidence="4 5" id="KW-0732">Signal</keyword>
<dbReference type="GO" id="GO:0055085">
    <property type="term" value="P:transmembrane transport"/>
    <property type="evidence" value="ECO:0007669"/>
    <property type="project" value="InterPro"/>
</dbReference>
<keyword evidence="3" id="KW-0813">Transport</keyword>
<comment type="similarity">
    <text evidence="2">Belongs to the bacterial solute-binding protein 7 family.</text>
</comment>
<dbReference type="PANTHER" id="PTHR33376">
    <property type="match status" value="1"/>
</dbReference>
<dbReference type="InterPro" id="IPR004682">
    <property type="entry name" value="TRAP_DctP"/>
</dbReference>
<reference evidence="6 7" key="1">
    <citation type="submission" date="2014-03" db="EMBL/GenBank/DDBJ databases">
        <title>The draft genome sequence of Thalassospira alkalitolerans JCM 18968.</title>
        <authorList>
            <person name="Lai Q."/>
            <person name="Shao Z."/>
        </authorList>
    </citation>
    <scope>NUCLEOTIDE SEQUENCE [LARGE SCALE GENOMIC DNA]</scope>
    <source>
        <strain evidence="6 7">JCM 18968</strain>
    </source>
</reference>
<comment type="caution">
    <text evidence="6">The sequence shown here is derived from an EMBL/GenBank/DDBJ whole genome shotgun (WGS) entry which is preliminary data.</text>
</comment>
<dbReference type="RefSeq" id="WP_085615523.1">
    <property type="nucleotide sequence ID" value="NZ_JFKB01000001.1"/>
</dbReference>
<name>A0A1Y2LGA0_9PROT</name>
<dbReference type="NCBIfam" id="TIGR00787">
    <property type="entry name" value="dctP"/>
    <property type="match status" value="1"/>
</dbReference>
<evidence type="ECO:0000256" key="3">
    <source>
        <dbReference type="ARBA" id="ARBA00022448"/>
    </source>
</evidence>
<dbReference type="Pfam" id="PF03480">
    <property type="entry name" value="DctP"/>
    <property type="match status" value="1"/>
</dbReference>
<dbReference type="Gene3D" id="3.40.190.170">
    <property type="entry name" value="Bacterial extracellular solute-binding protein, family 7"/>
    <property type="match status" value="1"/>
</dbReference>
<dbReference type="PANTHER" id="PTHR33376:SF4">
    <property type="entry name" value="SIALIC ACID-BINDING PERIPLASMIC PROTEIN SIAP"/>
    <property type="match status" value="1"/>
</dbReference>
<organism evidence="6 7">
    <name type="scientific">Thalassospira alkalitolerans</name>
    <dbReference type="NCBI Taxonomy" id="1293890"/>
    <lineage>
        <taxon>Bacteria</taxon>
        <taxon>Pseudomonadati</taxon>
        <taxon>Pseudomonadota</taxon>
        <taxon>Alphaproteobacteria</taxon>
        <taxon>Rhodospirillales</taxon>
        <taxon>Thalassospiraceae</taxon>
        <taxon>Thalassospira</taxon>
    </lineage>
</organism>
<accession>A0A1Y2LGA0</accession>
<feature type="signal peptide" evidence="5">
    <location>
        <begin position="1"/>
        <end position="26"/>
    </location>
</feature>
<evidence type="ECO:0000256" key="1">
    <source>
        <dbReference type="ARBA" id="ARBA00004196"/>
    </source>
</evidence>
<dbReference type="InterPro" id="IPR018389">
    <property type="entry name" value="DctP_fam"/>
</dbReference>
<dbReference type="AlphaFoldDB" id="A0A1Y2LGA0"/>
<dbReference type="STRING" id="1293890.TALK_02660"/>
<dbReference type="EMBL" id="JFKB01000001">
    <property type="protein sequence ID" value="OSQ50369.1"/>
    <property type="molecule type" value="Genomic_DNA"/>
</dbReference>
<evidence type="ECO:0000313" key="7">
    <source>
        <dbReference type="Proteomes" id="UP000193396"/>
    </source>
</evidence>
<dbReference type="Proteomes" id="UP000193396">
    <property type="component" value="Unassembled WGS sequence"/>
</dbReference>
<keyword evidence="7" id="KW-1185">Reference proteome</keyword>
<evidence type="ECO:0000256" key="4">
    <source>
        <dbReference type="ARBA" id="ARBA00022729"/>
    </source>
</evidence>
<evidence type="ECO:0000256" key="2">
    <source>
        <dbReference type="ARBA" id="ARBA00009023"/>
    </source>
</evidence>
<dbReference type="PIRSF" id="PIRSF006470">
    <property type="entry name" value="DctB"/>
    <property type="match status" value="1"/>
</dbReference>
<proteinExistence type="inferred from homology"/>
<dbReference type="InterPro" id="IPR038404">
    <property type="entry name" value="TRAP_DctP_sf"/>
</dbReference>
<comment type="subcellular location">
    <subcellularLocation>
        <location evidence="1">Cell envelope</location>
    </subcellularLocation>
</comment>
<sequence>MKRVSKSALLGAVSLAAASFIAPAMAADITLNFAHVDPAEWTTSKKGAASQVFKNIVEAESAGRIEVQLFPAGSLGGETDLLQNTQDGTLAISMVSGPFSKVCPEAAVLDIPYMFPSANVAWKVLDGDFGDQLAAHCLEKTGLRTLAYGETGFRNFTNSKRVVAEPKDMDGLKIRVMTVPLFVEMVKALGAEPTPIPWPEVPTALTTGTVDGQENPISVIYANKFYEMQKYLTLDRHVYGTDFILMNEATYQGMSAGDQALLRRAAGIASNVGRAIQQFNSAEGVAKLAAEGMEVTTPTADQLKAFRDAAQPAVIKWLSGQIDAQWIEKLQSAVGEAEAEAAM</sequence>
<evidence type="ECO:0000256" key="5">
    <source>
        <dbReference type="SAM" id="SignalP"/>
    </source>
</evidence>
<dbReference type="GO" id="GO:0030288">
    <property type="term" value="C:outer membrane-bounded periplasmic space"/>
    <property type="evidence" value="ECO:0007669"/>
    <property type="project" value="InterPro"/>
</dbReference>
<dbReference type="NCBIfam" id="NF037995">
    <property type="entry name" value="TRAP_S1"/>
    <property type="match status" value="1"/>
</dbReference>
<dbReference type="OrthoDB" id="7375081at2"/>
<evidence type="ECO:0000313" key="6">
    <source>
        <dbReference type="EMBL" id="OSQ50369.1"/>
    </source>
</evidence>
<protein>
    <submittedName>
        <fullName evidence="6">C4-dicarboxylate ABC transporter substrate-binding protein</fullName>
    </submittedName>
</protein>